<name>A0A016TXR7_9BILA</name>
<evidence type="ECO:0000256" key="3">
    <source>
        <dbReference type="ARBA" id="ARBA00022741"/>
    </source>
</evidence>
<evidence type="ECO:0000256" key="2">
    <source>
        <dbReference type="ARBA" id="ARBA00022679"/>
    </source>
</evidence>
<sequence length="648" mass="72214">MNTGPPVKNLQFSVHVLWTMFLLPLGALVSYAVFVIVRRRKYRAKVNSVKVIRTFRLEPKLESSAELRKKNWTRKKRPMPPMYGEFDAKKFVDKGPLVLAKEFRGDVKFVEGLPSKEIVNVEYDERLNEVVEIGSGVEIYTDHDGLHQATSGVAFIIENGGGYLSEYESKGYMVGILSAVRYLLDRNILHRDLKPGNILIGTDGHVKLADFGLAILKQDLNPMSVSGTPNYLAPEILMKRGHSECSEVWSLGCMLYCMLIGRPPFESESLDETYARIQAGQYSYPPWSKISDEARDLINACLIHTANFRPTVKEIQDDPWIKMNHPVPENALLRAKSMKDLSKQDANGNVISGRQPHRPKSTLDLASAAAVLNKSARKSIVSTHDSGFGSDPDMSRRPALAAAVNGYLNDIGALLGGACDFALEPCPLPPVFVSKWVDYTNRRGFGCQFSDGSVSVKFNEGLCLSWPANSSTIIYAQTPFSSPHAVHPAFLQNSGLTRTHIEVARQYREYMERELADTDLLMSQASRSMAMSTSHSPPYLVFTHLGSECLIMVFSDGTVQVNLMKKRSKIVLWNGDGGSADNGDSKFTCIAIIERGFAPFAYRIRPGHMYGLEVPQSLEDSLFVVRRALNMECDFLHVSRRPIQSTEC</sequence>
<dbReference type="PANTHER" id="PTHR24345:SF0">
    <property type="entry name" value="CELL CYCLE SERINE_THREONINE-PROTEIN KINASE CDC5_MSD2"/>
    <property type="match status" value="1"/>
</dbReference>
<dbReference type="CDD" id="cd13118">
    <property type="entry name" value="POLO_box_1"/>
    <property type="match status" value="1"/>
</dbReference>
<gene>
    <name evidence="9" type="primary">Acey_s0068.g174</name>
    <name evidence="9" type="ORF">Y032_0068g174</name>
</gene>
<dbReference type="GO" id="GO:0005737">
    <property type="term" value="C:cytoplasm"/>
    <property type="evidence" value="ECO:0007669"/>
    <property type="project" value="TreeGrafter"/>
</dbReference>
<keyword evidence="1" id="KW-0723">Serine/threonine-protein kinase</keyword>
<keyword evidence="3" id="KW-0547">Nucleotide-binding</keyword>
<dbReference type="SMART" id="SM00220">
    <property type="entry name" value="S_TKc"/>
    <property type="match status" value="1"/>
</dbReference>
<dbReference type="PROSITE" id="PS50011">
    <property type="entry name" value="PROTEIN_KINASE_DOM"/>
    <property type="match status" value="1"/>
</dbReference>
<feature type="domain" description="POLO box" evidence="8">
    <location>
        <begin position="432"/>
        <end position="513"/>
    </location>
</feature>
<dbReference type="GO" id="GO:0005634">
    <property type="term" value="C:nucleus"/>
    <property type="evidence" value="ECO:0007669"/>
    <property type="project" value="TreeGrafter"/>
</dbReference>
<dbReference type="GO" id="GO:0005524">
    <property type="term" value="F:ATP binding"/>
    <property type="evidence" value="ECO:0007669"/>
    <property type="project" value="UniProtKB-KW"/>
</dbReference>
<dbReference type="PANTHER" id="PTHR24345">
    <property type="entry name" value="SERINE/THREONINE-PROTEIN KINASE PLK"/>
    <property type="match status" value="1"/>
</dbReference>
<dbReference type="GO" id="GO:0000776">
    <property type="term" value="C:kinetochore"/>
    <property type="evidence" value="ECO:0007669"/>
    <property type="project" value="TreeGrafter"/>
</dbReference>
<dbReference type="GO" id="GO:0007052">
    <property type="term" value="P:mitotic spindle organization"/>
    <property type="evidence" value="ECO:0007669"/>
    <property type="project" value="TreeGrafter"/>
</dbReference>
<protein>
    <submittedName>
        <fullName evidence="9">Uncharacterized protein</fullName>
    </submittedName>
</protein>
<evidence type="ECO:0000259" key="8">
    <source>
        <dbReference type="PROSITE" id="PS50078"/>
    </source>
</evidence>
<evidence type="ECO:0000259" key="7">
    <source>
        <dbReference type="PROSITE" id="PS50011"/>
    </source>
</evidence>
<comment type="caution">
    <text evidence="9">The sequence shown here is derived from an EMBL/GenBank/DDBJ whole genome shotgun (WGS) entry which is preliminary data.</text>
</comment>
<evidence type="ECO:0000256" key="6">
    <source>
        <dbReference type="SAM" id="Phobius"/>
    </source>
</evidence>
<keyword evidence="5" id="KW-0067">ATP-binding</keyword>
<evidence type="ECO:0000256" key="5">
    <source>
        <dbReference type="ARBA" id="ARBA00022840"/>
    </source>
</evidence>
<dbReference type="InterPro" id="IPR036947">
    <property type="entry name" value="POLO_box_dom_sf"/>
</dbReference>
<dbReference type="Gene3D" id="1.10.510.10">
    <property type="entry name" value="Transferase(Phosphotransferase) domain 1"/>
    <property type="match status" value="1"/>
</dbReference>
<reference evidence="10" key="1">
    <citation type="journal article" date="2015" name="Nat. Genet.">
        <title>The genome and transcriptome of the zoonotic hookworm Ancylostoma ceylanicum identify infection-specific gene families.</title>
        <authorList>
            <person name="Schwarz E.M."/>
            <person name="Hu Y."/>
            <person name="Antoshechkin I."/>
            <person name="Miller M.M."/>
            <person name="Sternberg P.W."/>
            <person name="Aroian R.V."/>
        </authorList>
    </citation>
    <scope>NUCLEOTIDE SEQUENCE</scope>
    <source>
        <strain evidence="10">HY135</strain>
    </source>
</reference>
<evidence type="ECO:0000256" key="1">
    <source>
        <dbReference type="ARBA" id="ARBA00022527"/>
    </source>
</evidence>
<dbReference type="SUPFAM" id="SSF82615">
    <property type="entry name" value="Polo-box domain"/>
    <property type="match status" value="1"/>
</dbReference>
<organism evidence="9 10">
    <name type="scientific">Ancylostoma ceylanicum</name>
    <dbReference type="NCBI Taxonomy" id="53326"/>
    <lineage>
        <taxon>Eukaryota</taxon>
        <taxon>Metazoa</taxon>
        <taxon>Ecdysozoa</taxon>
        <taxon>Nematoda</taxon>
        <taxon>Chromadorea</taxon>
        <taxon>Rhabditida</taxon>
        <taxon>Rhabditina</taxon>
        <taxon>Rhabditomorpha</taxon>
        <taxon>Strongyloidea</taxon>
        <taxon>Ancylostomatidae</taxon>
        <taxon>Ancylostomatinae</taxon>
        <taxon>Ancylostoma</taxon>
    </lineage>
</organism>
<dbReference type="PROSITE" id="PS50078">
    <property type="entry name" value="POLO_BOX"/>
    <property type="match status" value="1"/>
</dbReference>
<dbReference type="SUPFAM" id="SSF56112">
    <property type="entry name" value="Protein kinase-like (PK-like)"/>
    <property type="match status" value="1"/>
</dbReference>
<evidence type="ECO:0000313" key="10">
    <source>
        <dbReference type="Proteomes" id="UP000024635"/>
    </source>
</evidence>
<dbReference type="InterPro" id="IPR000719">
    <property type="entry name" value="Prot_kinase_dom"/>
</dbReference>
<dbReference type="STRING" id="53326.A0A016TXR7"/>
<feature type="domain" description="Protein kinase" evidence="7">
    <location>
        <begin position="19"/>
        <end position="321"/>
    </location>
</feature>
<keyword evidence="6" id="KW-1133">Transmembrane helix</keyword>
<keyword evidence="2" id="KW-0808">Transferase</keyword>
<dbReference type="AlphaFoldDB" id="A0A016TXR7"/>
<evidence type="ECO:0000256" key="4">
    <source>
        <dbReference type="ARBA" id="ARBA00022777"/>
    </source>
</evidence>
<keyword evidence="6" id="KW-0472">Membrane</keyword>
<accession>A0A016TXR7</accession>
<dbReference type="Pfam" id="PF00069">
    <property type="entry name" value="Pkinase"/>
    <property type="match status" value="1"/>
</dbReference>
<evidence type="ECO:0000313" key="9">
    <source>
        <dbReference type="EMBL" id="EYC07859.1"/>
    </source>
</evidence>
<dbReference type="GO" id="GO:0000922">
    <property type="term" value="C:spindle pole"/>
    <property type="evidence" value="ECO:0007669"/>
    <property type="project" value="TreeGrafter"/>
</dbReference>
<dbReference type="Proteomes" id="UP000024635">
    <property type="component" value="Unassembled WGS sequence"/>
</dbReference>
<dbReference type="GO" id="GO:0004674">
    <property type="term" value="F:protein serine/threonine kinase activity"/>
    <property type="evidence" value="ECO:0007669"/>
    <property type="project" value="UniProtKB-KW"/>
</dbReference>
<dbReference type="Gene3D" id="3.30.1120.30">
    <property type="entry name" value="POLO box domain"/>
    <property type="match status" value="1"/>
</dbReference>
<dbReference type="InterPro" id="IPR000959">
    <property type="entry name" value="POLO_box_dom"/>
</dbReference>
<dbReference type="InterPro" id="IPR011009">
    <property type="entry name" value="Kinase-like_dom_sf"/>
</dbReference>
<keyword evidence="6" id="KW-0812">Transmembrane</keyword>
<dbReference type="InterPro" id="IPR033701">
    <property type="entry name" value="POLO_box_1"/>
</dbReference>
<dbReference type="OrthoDB" id="408964at2759"/>
<dbReference type="PROSITE" id="PS00108">
    <property type="entry name" value="PROTEIN_KINASE_ST"/>
    <property type="match status" value="1"/>
</dbReference>
<dbReference type="InterPro" id="IPR008271">
    <property type="entry name" value="Ser/Thr_kinase_AS"/>
</dbReference>
<keyword evidence="10" id="KW-1185">Reference proteome</keyword>
<dbReference type="EMBL" id="JARK01001404">
    <property type="protein sequence ID" value="EYC07859.1"/>
    <property type="molecule type" value="Genomic_DNA"/>
</dbReference>
<feature type="transmembrane region" description="Helical" evidence="6">
    <location>
        <begin position="12"/>
        <end position="37"/>
    </location>
</feature>
<keyword evidence="4" id="KW-0418">Kinase</keyword>
<proteinExistence type="predicted"/>